<dbReference type="GO" id="GO:0005886">
    <property type="term" value="C:plasma membrane"/>
    <property type="evidence" value="ECO:0007669"/>
    <property type="project" value="TreeGrafter"/>
</dbReference>
<dbReference type="Pfam" id="PF07686">
    <property type="entry name" value="V-set"/>
    <property type="match status" value="1"/>
</dbReference>
<evidence type="ECO:0000256" key="1">
    <source>
        <dbReference type="ARBA" id="ARBA00004479"/>
    </source>
</evidence>
<dbReference type="InterPro" id="IPR000920">
    <property type="entry name" value="Myelin_P0-rel"/>
</dbReference>
<keyword evidence="7" id="KW-1015">Disulfide bond</keyword>
<evidence type="ECO:0000313" key="12">
    <source>
        <dbReference type="Ensembl" id="ENSPREP00000031832.1"/>
    </source>
</evidence>
<evidence type="ECO:0000256" key="5">
    <source>
        <dbReference type="ARBA" id="ARBA00022989"/>
    </source>
</evidence>
<keyword evidence="4" id="KW-0732">Signal</keyword>
<dbReference type="InterPro" id="IPR003599">
    <property type="entry name" value="Ig_sub"/>
</dbReference>
<evidence type="ECO:0000256" key="9">
    <source>
        <dbReference type="ARBA" id="ARBA00023319"/>
    </source>
</evidence>
<dbReference type="Ensembl" id="ENSPRET00000032191.1">
    <property type="protein sequence ID" value="ENSPREP00000031832.1"/>
    <property type="gene ID" value="ENSPREG00000021555.1"/>
</dbReference>
<evidence type="ECO:0000256" key="3">
    <source>
        <dbReference type="ARBA" id="ARBA00022692"/>
    </source>
</evidence>
<feature type="transmembrane region" description="Helical" evidence="10">
    <location>
        <begin position="145"/>
        <end position="169"/>
    </location>
</feature>
<keyword evidence="6 10" id="KW-0472">Membrane</keyword>
<reference evidence="12" key="3">
    <citation type="submission" date="2025-09" db="UniProtKB">
        <authorList>
            <consortium name="Ensembl"/>
        </authorList>
    </citation>
    <scope>IDENTIFICATION</scope>
    <source>
        <strain evidence="12">Guanapo</strain>
    </source>
</reference>
<organism evidence="12 13">
    <name type="scientific">Poecilia reticulata</name>
    <name type="common">Guppy</name>
    <name type="synonym">Acanthophacelus reticulatus</name>
    <dbReference type="NCBI Taxonomy" id="8081"/>
    <lineage>
        <taxon>Eukaryota</taxon>
        <taxon>Metazoa</taxon>
        <taxon>Chordata</taxon>
        <taxon>Craniata</taxon>
        <taxon>Vertebrata</taxon>
        <taxon>Euteleostomi</taxon>
        <taxon>Actinopterygii</taxon>
        <taxon>Neopterygii</taxon>
        <taxon>Teleostei</taxon>
        <taxon>Neoteleostei</taxon>
        <taxon>Acanthomorphata</taxon>
        <taxon>Ovalentaria</taxon>
        <taxon>Atherinomorphae</taxon>
        <taxon>Cyprinodontiformes</taxon>
        <taxon>Poeciliidae</taxon>
        <taxon>Poeciliinae</taxon>
        <taxon>Poecilia</taxon>
    </lineage>
</organism>
<evidence type="ECO:0000313" key="13">
    <source>
        <dbReference type="Proteomes" id="UP000242638"/>
    </source>
</evidence>
<accession>A0A3P9QCF4</accession>
<dbReference type="SMART" id="SM00409">
    <property type="entry name" value="IG"/>
    <property type="match status" value="1"/>
</dbReference>
<dbReference type="InterPro" id="IPR036179">
    <property type="entry name" value="Ig-like_dom_sf"/>
</dbReference>
<keyword evidence="9" id="KW-0393">Immunoglobulin domain</keyword>
<dbReference type="GO" id="GO:0098609">
    <property type="term" value="P:cell-cell adhesion"/>
    <property type="evidence" value="ECO:0007669"/>
    <property type="project" value="TreeGrafter"/>
</dbReference>
<evidence type="ECO:0000256" key="7">
    <source>
        <dbReference type="ARBA" id="ARBA00023157"/>
    </source>
</evidence>
<sequence>LAIACARYLTSHLSLECLIFSHVWGIEVFTTSEVEAINGTSVKLTCTFSSKEPVSLQTASVSWDFRSITIFYYQEIPYPIDKGLFKGHVQWSGDMKRKDASITLNNVHPGFNGTYFCQVANPPDVHANIGETVLRVVDKVTLSEISLLVAIIGGSCVVILVFLGIFVAVRMYKKRNKEKDIEMRVEEYRNKQPTVW</sequence>
<comment type="similarity">
    <text evidence="2">Belongs to the myelin P0 protein family.</text>
</comment>
<dbReference type="Bgee" id="ENSPREG00000021555">
    <property type="expression patterns" value="Expressed in caudal fin and 1 other cell type or tissue"/>
</dbReference>
<dbReference type="PROSITE" id="PS50835">
    <property type="entry name" value="IG_LIKE"/>
    <property type="match status" value="1"/>
</dbReference>
<evidence type="ECO:0000256" key="2">
    <source>
        <dbReference type="ARBA" id="ARBA00007180"/>
    </source>
</evidence>
<comment type="subcellular location">
    <subcellularLocation>
        <location evidence="1">Membrane</location>
        <topology evidence="1">Single-pass type I membrane protein</topology>
    </subcellularLocation>
</comment>
<dbReference type="FunFam" id="2.60.40.10:FF:000193">
    <property type="entry name" value="Myelin protein zero-like 1 like"/>
    <property type="match status" value="1"/>
</dbReference>
<dbReference type="GeneTree" id="ENSGT01030000234556"/>
<evidence type="ECO:0000256" key="8">
    <source>
        <dbReference type="ARBA" id="ARBA00023180"/>
    </source>
</evidence>
<dbReference type="Proteomes" id="UP000242638">
    <property type="component" value="Unassembled WGS sequence"/>
</dbReference>
<feature type="domain" description="Ig-like" evidence="11">
    <location>
        <begin position="26"/>
        <end position="138"/>
    </location>
</feature>
<name>A0A3P9QCF4_POERE</name>
<protein>
    <recommendedName>
        <fullName evidence="11">Ig-like domain-containing protein</fullName>
    </recommendedName>
</protein>
<evidence type="ECO:0000256" key="6">
    <source>
        <dbReference type="ARBA" id="ARBA00023136"/>
    </source>
</evidence>
<dbReference type="AlphaFoldDB" id="A0A3P9QCF4"/>
<evidence type="ECO:0000256" key="10">
    <source>
        <dbReference type="SAM" id="Phobius"/>
    </source>
</evidence>
<dbReference type="InterPro" id="IPR013106">
    <property type="entry name" value="Ig_V-set"/>
</dbReference>
<dbReference type="SMART" id="SM00406">
    <property type="entry name" value="IGv"/>
    <property type="match status" value="1"/>
</dbReference>
<dbReference type="SUPFAM" id="SSF48726">
    <property type="entry name" value="Immunoglobulin"/>
    <property type="match status" value="1"/>
</dbReference>
<dbReference type="Gene3D" id="2.60.40.10">
    <property type="entry name" value="Immunoglobulins"/>
    <property type="match status" value="1"/>
</dbReference>
<proteinExistence type="inferred from homology"/>
<dbReference type="InterPro" id="IPR007110">
    <property type="entry name" value="Ig-like_dom"/>
</dbReference>
<reference evidence="13" key="1">
    <citation type="submission" date="2013-11" db="EMBL/GenBank/DDBJ databases">
        <title>The genomic landscape of the Guanapo guppy.</title>
        <authorList>
            <person name="Kuenstner A."/>
            <person name="Dreyer C."/>
        </authorList>
    </citation>
    <scope>NUCLEOTIDE SEQUENCE</scope>
    <source>
        <strain evidence="13">Guanapo</strain>
    </source>
</reference>
<dbReference type="PANTHER" id="PTHR13869">
    <property type="entry name" value="MYELIN P0 RELATED"/>
    <property type="match status" value="1"/>
</dbReference>
<keyword evidence="8" id="KW-0325">Glycoprotein</keyword>
<keyword evidence="3 10" id="KW-0812">Transmembrane</keyword>
<evidence type="ECO:0000259" key="11">
    <source>
        <dbReference type="PROSITE" id="PS50835"/>
    </source>
</evidence>
<keyword evidence="5 10" id="KW-1133">Transmembrane helix</keyword>
<reference evidence="12" key="2">
    <citation type="submission" date="2025-08" db="UniProtKB">
        <authorList>
            <consortium name="Ensembl"/>
        </authorList>
    </citation>
    <scope>IDENTIFICATION</scope>
    <source>
        <strain evidence="12">Guanapo</strain>
    </source>
</reference>
<keyword evidence="13" id="KW-1185">Reference proteome</keyword>
<dbReference type="InterPro" id="IPR013783">
    <property type="entry name" value="Ig-like_fold"/>
</dbReference>
<dbReference type="PANTHER" id="PTHR13869:SF21">
    <property type="entry name" value="MYELIN PROTEIN ZERO-LIKE PROTEIN 2"/>
    <property type="match status" value="1"/>
</dbReference>
<evidence type="ECO:0000256" key="4">
    <source>
        <dbReference type="ARBA" id="ARBA00022729"/>
    </source>
</evidence>